<name>A0A2P2PHZ2_RHIMU</name>
<protein>
    <submittedName>
        <fullName evidence="1">Uncharacterized protein</fullName>
    </submittedName>
</protein>
<evidence type="ECO:0000313" key="1">
    <source>
        <dbReference type="EMBL" id="MBX54302.1"/>
    </source>
</evidence>
<accession>A0A2P2PHZ2</accession>
<dbReference type="EMBL" id="GGEC01073818">
    <property type="protein sequence ID" value="MBX54302.1"/>
    <property type="molecule type" value="Transcribed_RNA"/>
</dbReference>
<reference evidence="1" key="1">
    <citation type="submission" date="2018-02" db="EMBL/GenBank/DDBJ databases">
        <title>Rhizophora mucronata_Transcriptome.</title>
        <authorList>
            <person name="Meera S.P."/>
            <person name="Sreeshan A."/>
            <person name="Augustine A."/>
        </authorList>
    </citation>
    <scope>NUCLEOTIDE SEQUENCE</scope>
    <source>
        <tissue evidence="1">Leaf</tissue>
    </source>
</reference>
<dbReference type="AlphaFoldDB" id="A0A2P2PHZ2"/>
<sequence length="40" mass="4805">MSFFFFLHPSKFCTFIHLDVSLVFWFETKLKSSPFGNDKK</sequence>
<organism evidence="1">
    <name type="scientific">Rhizophora mucronata</name>
    <name type="common">Asiatic mangrove</name>
    <dbReference type="NCBI Taxonomy" id="61149"/>
    <lineage>
        <taxon>Eukaryota</taxon>
        <taxon>Viridiplantae</taxon>
        <taxon>Streptophyta</taxon>
        <taxon>Embryophyta</taxon>
        <taxon>Tracheophyta</taxon>
        <taxon>Spermatophyta</taxon>
        <taxon>Magnoliopsida</taxon>
        <taxon>eudicotyledons</taxon>
        <taxon>Gunneridae</taxon>
        <taxon>Pentapetalae</taxon>
        <taxon>rosids</taxon>
        <taxon>fabids</taxon>
        <taxon>Malpighiales</taxon>
        <taxon>Rhizophoraceae</taxon>
        <taxon>Rhizophora</taxon>
    </lineage>
</organism>
<proteinExistence type="predicted"/>